<organism evidence="2 3">
    <name type="scientific">Acinetobacter proteolyticus</name>
    <dbReference type="NCBI Taxonomy" id="1776741"/>
    <lineage>
        <taxon>Bacteria</taxon>
        <taxon>Pseudomonadati</taxon>
        <taxon>Pseudomonadota</taxon>
        <taxon>Gammaproteobacteria</taxon>
        <taxon>Moraxellales</taxon>
        <taxon>Moraxellaceae</taxon>
        <taxon>Acinetobacter</taxon>
    </lineage>
</organism>
<evidence type="ECO:0000259" key="1">
    <source>
        <dbReference type="Pfam" id="PF00005"/>
    </source>
</evidence>
<proteinExistence type="predicted"/>
<protein>
    <recommendedName>
        <fullName evidence="1">ABC transporter domain-containing protein</fullName>
    </recommendedName>
</protein>
<dbReference type="Proteomes" id="UP000430404">
    <property type="component" value="Unassembled WGS sequence"/>
</dbReference>
<dbReference type="GO" id="GO:0016887">
    <property type="term" value="F:ATP hydrolysis activity"/>
    <property type="evidence" value="ECO:0007669"/>
    <property type="project" value="InterPro"/>
</dbReference>
<dbReference type="AlphaFoldDB" id="A0A653K5L9"/>
<evidence type="ECO:0000313" key="3">
    <source>
        <dbReference type="Proteomes" id="UP000430404"/>
    </source>
</evidence>
<dbReference type="InterPro" id="IPR027417">
    <property type="entry name" value="P-loop_NTPase"/>
</dbReference>
<dbReference type="Gene3D" id="3.40.50.300">
    <property type="entry name" value="P-loop containing nucleotide triphosphate hydrolases"/>
    <property type="match status" value="1"/>
</dbReference>
<dbReference type="PANTHER" id="PTHR24221">
    <property type="entry name" value="ATP-BINDING CASSETTE SUB-FAMILY B"/>
    <property type="match status" value="1"/>
</dbReference>
<dbReference type="InterPro" id="IPR039421">
    <property type="entry name" value="Type_1_exporter"/>
</dbReference>
<gene>
    <name evidence="2" type="ORF">ACI8B_270005</name>
</gene>
<dbReference type="GO" id="GO:0005524">
    <property type="term" value="F:ATP binding"/>
    <property type="evidence" value="ECO:0007669"/>
    <property type="project" value="InterPro"/>
</dbReference>
<name>A0A653K5L9_9GAMM</name>
<sequence length="132" mass="14751">MALLAYKNQFSGRVSSHIDKYVEVKMLSLHGERLADIVLTDQEKTDSYLFASESSELQKTEIDVKSLRFRYSEDESWIIHGINFNIPEGQSVAIVGPTGCGKITLMNLLLGNLTPEYGEIKIGGHEHVILLV</sequence>
<dbReference type="Pfam" id="PF00005">
    <property type="entry name" value="ABC_tran"/>
    <property type="match status" value="1"/>
</dbReference>
<dbReference type="PANTHER" id="PTHR24221:SF606">
    <property type="entry name" value="COLICIN V SECRETION-PROCESSING ATP-BINDING PROTEIN"/>
    <property type="match status" value="1"/>
</dbReference>
<dbReference type="EMBL" id="CABWKZ010000020">
    <property type="protein sequence ID" value="VXA56053.1"/>
    <property type="molecule type" value="Genomic_DNA"/>
</dbReference>
<reference evidence="2 3" key="1">
    <citation type="submission" date="2019-10" db="EMBL/GenBank/DDBJ databases">
        <authorList>
            <person name="Karimi E."/>
        </authorList>
    </citation>
    <scope>NUCLEOTIDE SEQUENCE [LARGE SCALE GENOMIC DNA]</scope>
    <source>
        <strain evidence="2">Acinetobacter sp. 8BE</strain>
    </source>
</reference>
<dbReference type="InterPro" id="IPR003439">
    <property type="entry name" value="ABC_transporter-like_ATP-bd"/>
</dbReference>
<evidence type="ECO:0000313" key="2">
    <source>
        <dbReference type="EMBL" id="VXA56053.1"/>
    </source>
</evidence>
<dbReference type="GO" id="GO:0034040">
    <property type="term" value="F:ATPase-coupled lipid transmembrane transporter activity"/>
    <property type="evidence" value="ECO:0007669"/>
    <property type="project" value="TreeGrafter"/>
</dbReference>
<accession>A0A653K5L9</accession>
<feature type="domain" description="ABC transporter" evidence="1">
    <location>
        <begin position="80"/>
        <end position="126"/>
    </location>
</feature>
<dbReference type="SUPFAM" id="SSF52540">
    <property type="entry name" value="P-loop containing nucleoside triphosphate hydrolases"/>
    <property type="match status" value="1"/>
</dbReference>